<accession>A0AAE6Y953</accession>
<name>A0AAE6Y953_STRAT</name>
<evidence type="ECO:0000259" key="1">
    <source>
        <dbReference type="SMART" id="SM00382"/>
    </source>
</evidence>
<dbReference type="EMBL" id="CP050692">
    <property type="protein sequence ID" value="QIT45825.1"/>
    <property type="molecule type" value="Genomic_DNA"/>
</dbReference>
<sequence length="672" mass="73527">MRVELPPEPVYFVNRDDERERALRAVTEWRSRSRPLVLAVSGAGGLGKTELAGLIARTLLDQHSFPDGALSVDLDDFRTDGVLDPGDVLAQLLGSLDVAQDQVQRSYAARCRQYWNRTSGAKLVLLLDNARYASEVVPLLPASGDSVVIVTSHGPLHDLEAGAAVDLALAPLEERAATELLELIVRDHRLAADPEAVRSVVRLCDGLPAALHVAGRWVRTHRLRPLARVVSDLRAELDEKGVSGVEHVWDMAYEDLSRPAALLYRLLPHHPGETFTLHSATALSGLDPEECQDALEELDRAGLLDLRLLALTVAGQMRLPGPQRGHALRRSRREASDGEVAEAQVRLVRWLVRQAQLADRYAAGRRLTVVSLLDPLPGVPDVSLEDPEAAEDAASRAARAERAARWLDEERHVLFACSRLAHARGLDTETVALSEPVWTHALDHPHQSEVVEVLRRAVDSAVRYGGNAGWLVRTRCQLARPLWESEELTAAQEQIDGAMSALELLGDSERDRKLAASAVEHRGMLKGARGEWSSALADFSGARDLHQAIPNPYGVLLQTYRMGEASAKTGDLDAARLLLSEAYAGFVAQGRERLIGRSAFALAGVLHRLGRADDARELYEQSLGRADRRRSGFDAARVHDALAELDAGDGHLAEAEEHRVAARALRQRNGLL</sequence>
<proteinExistence type="predicted"/>
<dbReference type="PRINTS" id="PR00364">
    <property type="entry name" value="DISEASERSIST"/>
</dbReference>
<feature type="domain" description="AAA+ ATPase" evidence="1">
    <location>
        <begin position="34"/>
        <end position="175"/>
    </location>
</feature>
<keyword evidence="4" id="KW-1185">Reference proteome</keyword>
<dbReference type="GO" id="GO:0043531">
    <property type="term" value="F:ADP binding"/>
    <property type="evidence" value="ECO:0007669"/>
    <property type="project" value="InterPro"/>
</dbReference>
<dbReference type="EMBL" id="LHQL01000010">
    <property type="protein sequence ID" value="OOQ50399.1"/>
    <property type="molecule type" value="Genomic_DNA"/>
</dbReference>
<protein>
    <recommendedName>
        <fullName evidence="1">AAA+ ATPase domain-containing protein</fullName>
    </recommendedName>
</protein>
<dbReference type="PANTHER" id="PTHR47691">
    <property type="entry name" value="REGULATOR-RELATED"/>
    <property type="match status" value="1"/>
</dbReference>
<dbReference type="Proteomes" id="UP000190306">
    <property type="component" value="Chromosome"/>
</dbReference>
<dbReference type="Proteomes" id="UP000502504">
    <property type="component" value="Chromosome"/>
</dbReference>
<evidence type="ECO:0000313" key="4">
    <source>
        <dbReference type="Proteomes" id="UP000190306"/>
    </source>
</evidence>
<reference evidence="3 5" key="2">
    <citation type="submission" date="2020-03" db="EMBL/GenBank/DDBJ databases">
        <title>Is there a link between lipid content and antibiotic production in Streptomyces?</title>
        <authorList>
            <person name="David M."/>
            <person name="Lejeune C."/>
            <person name="Abreu S."/>
            <person name="Thibessard A."/>
            <person name="Leblond P."/>
            <person name="Chaminade P."/>
            <person name="Virolle M.-J."/>
        </authorList>
    </citation>
    <scope>NUCLEOTIDE SEQUENCE [LARGE SCALE GENOMIC DNA]</scope>
    <source>
        <strain evidence="3 5">DSM 41481</strain>
    </source>
</reference>
<dbReference type="InterPro" id="IPR027417">
    <property type="entry name" value="P-loop_NTPase"/>
</dbReference>
<dbReference type="Gene3D" id="3.40.50.300">
    <property type="entry name" value="P-loop containing nucleotide triphosphate hydrolases"/>
    <property type="match status" value="1"/>
</dbReference>
<organism evidence="3 5">
    <name type="scientific">Streptomyces antibioticus</name>
    <dbReference type="NCBI Taxonomy" id="1890"/>
    <lineage>
        <taxon>Bacteria</taxon>
        <taxon>Bacillati</taxon>
        <taxon>Actinomycetota</taxon>
        <taxon>Actinomycetes</taxon>
        <taxon>Kitasatosporales</taxon>
        <taxon>Streptomycetaceae</taxon>
        <taxon>Streptomyces</taxon>
    </lineage>
</organism>
<evidence type="ECO:0000313" key="5">
    <source>
        <dbReference type="Proteomes" id="UP000502504"/>
    </source>
</evidence>
<dbReference type="PANTHER" id="PTHR47691:SF3">
    <property type="entry name" value="HTH-TYPE TRANSCRIPTIONAL REGULATOR RV0890C-RELATED"/>
    <property type="match status" value="1"/>
</dbReference>
<gene>
    <name evidence="2" type="ORF">AFM16_21380</name>
    <name evidence="3" type="ORF">HCX60_21765</name>
</gene>
<dbReference type="SMART" id="SM00382">
    <property type="entry name" value="AAA"/>
    <property type="match status" value="1"/>
</dbReference>
<dbReference type="Gene3D" id="1.25.40.10">
    <property type="entry name" value="Tetratricopeptide repeat domain"/>
    <property type="match status" value="1"/>
</dbReference>
<dbReference type="AlphaFoldDB" id="A0AAE6Y953"/>
<dbReference type="SUPFAM" id="SSF48452">
    <property type="entry name" value="TPR-like"/>
    <property type="match status" value="1"/>
</dbReference>
<dbReference type="InterPro" id="IPR011990">
    <property type="entry name" value="TPR-like_helical_dom_sf"/>
</dbReference>
<evidence type="ECO:0000313" key="2">
    <source>
        <dbReference type="EMBL" id="OOQ50399.1"/>
    </source>
</evidence>
<dbReference type="RefSeq" id="WP_078634333.1">
    <property type="nucleotide sequence ID" value="NZ_CM007717.1"/>
</dbReference>
<dbReference type="SUPFAM" id="SSF52540">
    <property type="entry name" value="P-loop containing nucleoside triphosphate hydrolases"/>
    <property type="match status" value="1"/>
</dbReference>
<dbReference type="InterPro" id="IPR003593">
    <property type="entry name" value="AAA+_ATPase"/>
</dbReference>
<reference evidence="2 4" key="1">
    <citation type="submission" date="2015-07" db="EMBL/GenBank/DDBJ databases">
        <title>Draft Genome Sequence of Streptomyces antibioticus, IMRU 3720 reveals insights in the evolution of actinomycin biosynthetic gene clusters in Streptomyces.</title>
        <authorList>
            <person name="Crnovcic I."/>
            <person name="Ruckert C."/>
            <person name="Kalinowksi J."/>
            <person name="Keller U."/>
        </authorList>
    </citation>
    <scope>NUCLEOTIDE SEQUENCE [LARGE SCALE GENOMIC DNA]</scope>
    <source>
        <strain evidence="2 4">DSM 41481</strain>
    </source>
</reference>
<evidence type="ECO:0000313" key="3">
    <source>
        <dbReference type="EMBL" id="QIT45825.1"/>
    </source>
</evidence>